<evidence type="ECO:0000313" key="4">
    <source>
        <dbReference type="Proteomes" id="UP000039046"/>
    </source>
</evidence>
<proteinExistence type="inferred from homology"/>
<evidence type="ECO:0000313" key="3">
    <source>
        <dbReference type="EMBL" id="CEJ94821.1"/>
    </source>
</evidence>
<dbReference type="Proteomes" id="UP000039046">
    <property type="component" value="Unassembled WGS sequence"/>
</dbReference>
<comment type="similarity">
    <text evidence="1">Belongs to the ustYa family.</text>
</comment>
<feature type="transmembrane region" description="Helical" evidence="2">
    <location>
        <begin position="54"/>
        <end position="75"/>
    </location>
</feature>
<dbReference type="InterPro" id="IPR021765">
    <property type="entry name" value="UstYa-like"/>
</dbReference>
<dbReference type="HOGENOM" id="CLU_042941_0_0_1"/>
<dbReference type="OrthoDB" id="3687641at2759"/>
<sequence length="314" mass="36615">MKIDDIVKLIWWRRQYQAILTPRSYRDSEDSESDKILESKAPINGESLKLSSRWLLLTLANMVLLLASITVLIYLESANSDGSAVRRVSAWSPVLNRFDVPLIDIVVNGTFLPKYHVSLAREAPSKENDARWDEYEQVRTLIASRQDIIRLGRDPDKVAKFEQDYWDLGDDAYMVQLDAMHQIHCLNSLRRAAFKEYPGYEPKADVLSGIMRWTHLAHCVDILLQSLKCNANTEVLTLSWMHNHTMPWPDFSLNRKCRDFDALVDWEKKHSVDIHKFARMPVPENVYKWPYAMNTKEFELTFATDPEYEERGHL</sequence>
<name>A0A0A1TCQ4_9HYPO</name>
<organism evidence="3 4">
    <name type="scientific">[Torrubiella] hemipterigena</name>
    <dbReference type="NCBI Taxonomy" id="1531966"/>
    <lineage>
        <taxon>Eukaryota</taxon>
        <taxon>Fungi</taxon>
        <taxon>Dikarya</taxon>
        <taxon>Ascomycota</taxon>
        <taxon>Pezizomycotina</taxon>
        <taxon>Sordariomycetes</taxon>
        <taxon>Hypocreomycetidae</taxon>
        <taxon>Hypocreales</taxon>
        <taxon>Clavicipitaceae</taxon>
        <taxon>Clavicipitaceae incertae sedis</taxon>
        <taxon>'Torrubiella' clade</taxon>
    </lineage>
</organism>
<keyword evidence="2" id="KW-0472">Membrane</keyword>
<dbReference type="PANTHER" id="PTHR33365:SF14">
    <property type="entry name" value="TAT PATHWAY SIGNAL SEQUENCE"/>
    <property type="match status" value="1"/>
</dbReference>
<dbReference type="AlphaFoldDB" id="A0A0A1TCQ4"/>
<evidence type="ECO:0008006" key="5">
    <source>
        <dbReference type="Google" id="ProtNLM"/>
    </source>
</evidence>
<dbReference type="EMBL" id="CDHN01000007">
    <property type="protein sequence ID" value="CEJ94821.1"/>
    <property type="molecule type" value="Genomic_DNA"/>
</dbReference>
<keyword evidence="2" id="KW-0812">Transmembrane</keyword>
<keyword evidence="4" id="KW-1185">Reference proteome</keyword>
<dbReference type="Pfam" id="PF11807">
    <property type="entry name" value="UstYa"/>
    <property type="match status" value="1"/>
</dbReference>
<evidence type="ECO:0000256" key="1">
    <source>
        <dbReference type="ARBA" id="ARBA00035112"/>
    </source>
</evidence>
<dbReference type="PANTHER" id="PTHR33365">
    <property type="entry name" value="YALI0B05434P"/>
    <property type="match status" value="1"/>
</dbReference>
<keyword evidence="2" id="KW-1133">Transmembrane helix</keyword>
<reference evidence="3 4" key="1">
    <citation type="journal article" date="2015" name="Genome Announc.">
        <title>Draft Genome Sequence and Gene Annotation of the Entomopathogenic Fungus Verticillium hemipterigenum.</title>
        <authorList>
            <person name="Horn F."/>
            <person name="Habel A."/>
            <person name="Scharf D.H."/>
            <person name="Dworschak J."/>
            <person name="Brakhage A.A."/>
            <person name="Guthke R."/>
            <person name="Hertweck C."/>
            <person name="Linde J."/>
        </authorList>
    </citation>
    <scope>NUCLEOTIDE SEQUENCE [LARGE SCALE GENOMIC DNA]</scope>
</reference>
<accession>A0A0A1TCQ4</accession>
<gene>
    <name evidence="3" type="ORF">VHEMI10330</name>
</gene>
<protein>
    <recommendedName>
        <fullName evidence="5">Tat pathway signal sequence</fullName>
    </recommendedName>
</protein>
<evidence type="ECO:0000256" key="2">
    <source>
        <dbReference type="SAM" id="Phobius"/>
    </source>
</evidence>
<dbReference type="GO" id="GO:0043386">
    <property type="term" value="P:mycotoxin biosynthetic process"/>
    <property type="evidence" value="ECO:0007669"/>
    <property type="project" value="InterPro"/>
</dbReference>
<dbReference type="STRING" id="1531966.A0A0A1TCQ4"/>